<evidence type="ECO:0000256" key="5">
    <source>
        <dbReference type="ARBA" id="ARBA00023242"/>
    </source>
</evidence>
<dbReference type="PANTHER" id="PTHR13218">
    <property type="entry name" value="TRANSCRIPTION INITIATION FACTOR TFIID SUBUNIT 11-RELATED"/>
    <property type="match status" value="1"/>
</dbReference>
<evidence type="ECO:0000259" key="7">
    <source>
        <dbReference type="Pfam" id="PF04719"/>
    </source>
</evidence>
<dbReference type="AlphaFoldDB" id="A0A9P0QQB9"/>
<dbReference type="InterPro" id="IPR045127">
    <property type="entry name" value="TAF11-like"/>
</dbReference>
<dbReference type="Gene3D" id="1.10.20.10">
    <property type="entry name" value="Histone, subunit A"/>
    <property type="match status" value="1"/>
</dbReference>
<feature type="compositionally biased region" description="Acidic residues" evidence="6">
    <location>
        <begin position="73"/>
        <end position="82"/>
    </location>
</feature>
<dbReference type="GO" id="GO:0046982">
    <property type="term" value="F:protein heterodimerization activity"/>
    <property type="evidence" value="ECO:0007669"/>
    <property type="project" value="InterPro"/>
</dbReference>
<gene>
    <name evidence="8" type="ORF">CLIB1423_11S02454</name>
</gene>
<keyword evidence="5" id="KW-0539">Nucleus</keyword>
<keyword evidence="3" id="KW-0805">Transcription regulation</keyword>
<keyword evidence="9" id="KW-1185">Reference proteome</keyword>
<evidence type="ECO:0000256" key="3">
    <source>
        <dbReference type="ARBA" id="ARBA00023015"/>
    </source>
</evidence>
<evidence type="ECO:0000256" key="4">
    <source>
        <dbReference type="ARBA" id="ARBA00023163"/>
    </source>
</evidence>
<accession>A0A9P0QQB9</accession>
<evidence type="ECO:0000313" key="8">
    <source>
        <dbReference type="EMBL" id="CAH2353557.1"/>
    </source>
</evidence>
<reference evidence="8" key="1">
    <citation type="submission" date="2022-03" db="EMBL/GenBank/DDBJ databases">
        <authorList>
            <person name="Legras J.-L."/>
            <person name="Devillers H."/>
            <person name="Grondin C."/>
        </authorList>
    </citation>
    <scope>NUCLEOTIDE SEQUENCE</scope>
    <source>
        <strain evidence="8">CLIB 1423</strain>
    </source>
</reference>
<evidence type="ECO:0000256" key="6">
    <source>
        <dbReference type="SAM" id="MobiDB-lite"/>
    </source>
</evidence>
<dbReference type="SUPFAM" id="SSF47113">
    <property type="entry name" value="Histone-fold"/>
    <property type="match status" value="1"/>
</dbReference>
<evidence type="ECO:0000256" key="2">
    <source>
        <dbReference type="ARBA" id="ARBA00009788"/>
    </source>
</evidence>
<dbReference type="GO" id="GO:0016251">
    <property type="term" value="F:RNA polymerase II general transcription initiation factor activity"/>
    <property type="evidence" value="ECO:0007669"/>
    <property type="project" value="TreeGrafter"/>
</dbReference>
<dbReference type="OrthoDB" id="28335at2759"/>
<protein>
    <recommendedName>
        <fullName evidence="7">TAFII28-like protein domain-containing protein</fullName>
    </recommendedName>
</protein>
<dbReference type="Pfam" id="PF04719">
    <property type="entry name" value="TAFII28"/>
    <property type="match status" value="1"/>
</dbReference>
<dbReference type="GO" id="GO:0005669">
    <property type="term" value="C:transcription factor TFIID complex"/>
    <property type="evidence" value="ECO:0007669"/>
    <property type="project" value="InterPro"/>
</dbReference>
<dbReference type="CDD" id="cd08048">
    <property type="entry name" value="HFD_TAF11"/>
    <property type="match status" value="1"/>
</dbReference>
<name>A0A9P0QQB9_9ASCO</name>
<proteinExistence type="inferred from homology"/>
<comment type="caution">
    <text evidence="8">The sequence shown here is derived from an EMBL/GenBank/DDBJ whole genome shotgun (WGS) entry which is preliminary data.</text>
</comment>
<dbReference type="InterPro" id="IPR006809">
    <property type="entry name" value="TAFII28_dom"/>
</dbReference>
<comment type="subcellular location">
    <subcellularLocation>
        <location evidence="1">Nucleus</location>
    </subcellularLocation>
</comment>
<dbReference type="Proteomes" id="UP000837801">
    <property type="component" value="Unassembled WGS sequence"/>
</dbReference>
<feature type="compositionally biased region" description="Low complexity" evidence="6">
    <location>
        <begin position="39"/>
        <end position="64"/>
    </location>
</feature>
<keyword evidence="4" id="KW-0804">Transcription</keyword>
<dbReference type="PANTHER" id="PTHR13218:SF8">
    <property type="entry name" value="TRANSCRIPTION INITIATION FACTOR TFIID SUBUNIT 11"/>
    <property type="match status" value="1"/>
</dbReference>
<dbReference type="EMBL" id="CAKXYY010000011">
    <property type="protein sequence ID" value="CAH2353557.1"/>
    <property type="molecule type" value="Genomic_DNA"/>
</dbReference>
<evidence type="ECO:0000256" key="1">
    <source>
        <dbReference type="ARBA" id="ARBA00004123"/>
    </source>
</evidence>
<evidence type="ECO:0000313" key="9">
    <source>
        <dbReference type="Proteomes" id="UP000837801"/>
    </source>
</evidence>
<feature type="region of interest" description="Disordered" evidence="6">
    <location>
        <begin position="31"/>
        <end position="82"/>
    </location>
</feature>
<dbReference type="GO" id="GO:0051123">
    <property type="term" value="P:RNA polymerase II preinitiation complex assembly"/>
    <property type="evidence" value="ECO:0007669"/>
    <property type="project" value="InterPro"/>
</dbReference>
<sequence length="267" mass="30474">MSETDESLSDVSLDEEDEELIWRVFYGDYESKINSNNNSGYPSDYESEEYSSSRASASAEPESSGLKRKREADDDDELNLSDIDDPELIAKYESLKSLQDLPVSELPVLNEEEKKRLIISSFTDEQMDKFESYRRMTVNKPGVKKVCNGVLGHSIAQNIAVVLAGLSKSFLGEIITRAMEIQQRNYRAKLIVDVENKKKQKREILKSLESGKDVEVEDVKLEYLGDKQHSLQPEHIREAWRLYNLESSSALNASWRQQGDSSGKMFR</sequence>
<organism evidence="8 9">
    <name type="scientific">[Candida] railenensis</name>
    <dbReference type="NCBI Taxonomy" id="45579"/>
    <lineage>
        <taxon>Eukaryota</taxon>
        <taxon>Fungi</taxon>
        <taxon>Dikarya</taxon>
        <taxon>Ascomycota</taxon>
        <taxon>Saccharomycotina</taxon>
        <taxon>Pichiomycetes</taxon>
        <taxon>Debaryomycetaceae</taxon>
        <taxon>Kurtzmaniella</taxon>
    </lineage>
</organism>
<feature type="domain" description="TAFII28-like protein" evidence="7">
    <location>
        <begin position="118"/>
        <end position="241"/>
    </location>
</feature>
<comment type="similarity">
    <text evidence="2">Belongs to the TAF11 family.</text>
</comment>
<dbReference type="InterPro" id="IPR009072">
    <property type="entry name" value="Histone-fold"/>
</dbReference>